<dbReference type="GO" id="GO:0016652">
    <property type="term" value="F:oxidoreductase activity, acting on NAD(P)H as acceptor"/>
    <property type="evidence" value="ECO:0007669"/>
    <property type="project" value="UniProtKB-UniRule"/>
</dbReference>
<dbReference type="HAMAP" id="MF_01216">
    <property type="entry name" value="Azoreductase_type1"/>
    <property type="match status" value="1"/>
</dbReference>
<dbReference type="GO" id="GO:0016655">
    <property type="term" value="F:oxidoreductase activity, acting on NAD(P)H, quinone or similar compound as acceptor"/>
    <property type="evidence" value="ECO:0007669"/>
    <property type="project" value="InterPro"/>
</dbReference>
<dbReference type="InterPro" id="IPR029039">
    <property type="entry name" value="Flavoprotein-like_sf"/>
</dbReference>
<dbReference type="InterPro" id="IPR023048">
    <property type="entry name" value="NADH:quinone_OxRdtase_FMN_depd"/>
</dbReference>
<evidence type="ECO:0000256" key="2">
    <source>
        <dbReference type="ARBA" id="ARBA00022643"/>
    </source>
</evidence>
<dbReference type="GO" id="GO:0009055">
    <property type="term" value="F:electron transfer activity"/>
    <property type="evidence" value="ECO:0007669"/>
    <property type="project" value="UniProtKB-UniRule"/>
</dbReference>
<dbReference type="RefSeq" id="WP_153250258.1">
    <property type="nucleotide sequence ID" value="NZ_CP044205.1"/>
</dbReference>
<dbReference type="InterPro" id="IPR003680">
    <property type="entry name" value="Flavodoxin_fold"/>
</dbReference>
<evidence type="ECO:0000256" key="6">
    <source>
        <dbReference type="HAMAP-Rule" id="MF_01216"/>
    </source>
</evidence>
<comment type="function">
    <text evidence="6">Also exhibits azoreductase activity. Catalyzes the reductive cleavage of the azo bond in aromatic azo compounds to the corresponding amines.</text>
</comment>
<reference evidence="8 9" key="1">
    <citation type="submission" date="2019-09" db="EMBL/GenBank/DDBJ databases">
        <title>Ecophysiology of the spiral-shaped methanotroph Methylospira mobilis as revealed by the complete genome sequence.</title>
        <authorList>
            <person name="Oshkin I.Y."/>
            <person name="Dedysh S.N."/>
            <person name="Miroshnikov K."/>
            <person name="Danilova O.V."/>
            <person name="Hakobyan A."/>
            <person name="Liesack W."/>
        </authorList>
    </citation>
    <scope>NUCLEOTIDE SEQUENCE [LARGE SCALE GENOMIC DNA]</scope>
    <source>
        <strain evidence="8 9">Shm1</strain>
    </source>
</reference>
<dbReference type="PANTHER" id="PTHR43741:SF4">
    <property type="entry name" value="FMN-DEPENDENT NADH:QUINONE OXIDOREDUCTASE"/>
    <property type="match status" value="1"/>
</dbReference>
<name>A0A5Q0BPS2_9GAMM</name>
<comment type="function">
    <text evidence="6">Quinone reductase that provides resistance to thiol-specific stress caused by electrophilic quinones.</text>
</comment>
<dbReference type="Pfam" id="PF02525">
    <property type="entry name" value="Flavodoxin_2"/>
    <property type="match status" value="1"/>
</dbReference>
<evidence type="ECO:0000259" key="7">
    <source>
        <dbReference type="Pfam" id="PF02525"/>
    </source>
</evidence>
<dbReference type="InterPro" id="IPR050104">
    <property type="entry name" value="FMN-dep_NADH:Q_OxRdtase_AzoR1"/>
</dbReference>
<accession>A0A5Q0BPS2</accession>
<keyword evidence="2 6" id="KW-0288">FMN</keyword>
<feature type="binding site" evidence="6">
    <location>
        <position position="10"/>
    </location>
    <ligand>
        <name>FMN</name>
        <dbReference type="ChEBI" id="CHEBI:58210"/>
    </ligand>
</feature>
<dbReference type="GO" id="GO:0010181">
    <property type="term" value="F:FMN binding"/>
    <property type="evidence" value="ECO:0007669"/>
    <property type="project" value="UniProtKB-UniRule"/>
</dbReference>
<gene>
    <name evidence="6" type="primary">azoR</name>
    <name evidence="8" type="ORF">F6R98_18000</name>
</gene>
<comment type="catalytic activity">
    <reaction evidence="5">
        <text>N,N-dimethyl-1,4-phenylenediamine + anthranilate + 2 NAD(+) = 2-(4-dimethylaminophenyl)diazenylbenzoate + 2 NADH + 2 H(+)</text>
        <dbReference type="Rhea" id="RHEA:55872"/>
        <dbReference type="ChEBI" id="CHEBI:15378"/>
        <dbReference type="ChEBI" id="CHEBI:15783"/>
        <dbReference type="ChEBI" id="CHEBI:16567"/>
        <dbReference type="ChEBI" id="CHEBI:57540"/>
        <dbReference type="ChEBI" id="CHEBI:57945"/>
        <dbReference type="ChEBI" id="CHEBI:71579"/>
        <dbReference type="EC" id="1.7.1.17"/>
    </reaction>
    <physiologicalReaction direction="right-to-left" evidence="5">
        <dbReference type="Rhea" id="RHEA:55874"/>
    </physiologicalReaction>
</comment>
<comment type="similarity">
    <text evidence="6">Belongs to the azoreductase type 1 family.</text>
</comment>
<feature type="domain" description="Flavodoxin-like fold" evidence="7">
    <location>
        <begin position="3"/>
        <end position="196"/>
    </location>
</feature>
<dbReference type="Gene3D" id="3.40.50.360">
    <property type="match status" value="1"/>
</dbReference>
<protein>
    <recommendedName>
        <fullName evidence="6">FMN dependent NADH:quinone oxidoreductase</fullName>
        <ecNumber evidence="6">1.6.5.-</ecNumber>
    </recommendedName>
    <alternativeName>
        <fullName evidence="6">Azo-dye reductase</fullName>
    </alternativeName>
    <alternativeName>
        <fullName evidence="6">FMN-dependent NADH-azo compound oxidoreductase</fullName>
    </alternativeName>
    <alternativeName>
        <fullName evidence="6">FMN-dependent NADH-azoreductase</fullName>
        <ecNumber evidence="6">1.7.1.17</ecNumber>
    </alternativeName>
</protein>
<comment type="caution">
    <text evidence="6">Lacks conserved residue(s) required for the propagation of feature annotation.</text>
</comment>
<comment type="cofactor">
    <cofactor evidence="6">
        <name>FMN</name>
        <dbReference type="ChEBI" id="CHEBI:58210"/>
    </cofactor>
    <text evidence="6">Binds 1 FMN per subunit.</text>
</comment>
<keyword evidence="4 6" id="KW-0520">NAD</keyword>
<organism evidence="8 9">
    <name type="scientific">Candidatus Methylospira mobilis</name>
    <dbReference type="NCBI Taxonomy" id="1808979"/>
    <lineage>
        <taxon>Bacteria</taxon>
        <taxon>Pseudomonadati</taxon>
        <taxon>Pseudomonadota</taxon>
        <taxon>Gammaproteobacteria</taxon>
        <taxon>Methylococcales</taxon>
        <taxon>Methylococcaceae</taxon>
        <taxon>Candidatus Methylospira</taxon>
    </lineage>
</organism>
<dbReference type="EC" id="1.6.5.-" evidence="6"/>
<proteinExistence type="inferred from homology"/>
<dbReference type="EC" id="1.7.1.17" evidence="6"/>
<dbReference type="EMBL" id="CP044205">
    <property type="protein sequence ID" value="QFY44291.1"/>
    <property type="molecule type" value="Genomic_DNA"/>
</dbReference>
<evidence type="ECO:0000313" key="9">
    <source>
        <dbReference type="Proteomes" id="UP000325755"/>
    </source>
</evidence>
<dbReference type="OrthoDB" id="9787136at2"/>
<evidence type="ECO:0000256" key="5">
    <source>
        <dbReference type="ARBA" id="ARBA00048542"/>
    </source>
</evidence>
<dbReference type="InParanoid" id="A0A5Q0BPS2"/>
<keyword evidence="9" id="KW-1185">Reference proteome</keyword>
<dbReference type="Proteomes" id="UP000325755">
    <property type="component" value="Chromosome"/>
</dbReference>
<comment type="catalytic activity">
    <reaction evidence="6">
        <text>2 a quinone + NADH + H(+) = 2 a 1,4-benzosemiquinone + NAD(+)</text>
        <dbReference type="Rhea" id="RHEA:65952"/>
        <dbReference type="ChEBI" id="CHEBI:15378"/>
        <dbReference type="ChEBI" id="CHEBI:57540"/>
        <dbReference type="ChEBI" id="CHEBI:57945"/>
        <dbReference type="ChEBI" id="CHEBI:132124"/>
        <dbReference type="ChEBI" id="CHEBI:134225"/>
    </reaction>
</comment>
<sequence length="212" mass="23073">MPRILVVNGSPHVYASSGWSVVEFLLAQIHVLWPTAEAVHRLLSAPEMILPSAAYATAVQDRAADDSPAFELSEILIGELESCDLLIIATPIHNFTVPAALKAWIDYVLRINRTFDATPTGKIGRLNDRPVFVVVTSGGFHQGERASQADFLSDYLRCALQTVGLKSIQFVYLQGMAYGEGAASLAINAGIERIRSLLPALLQQQERSRTGV</sequence>
<dbReference type="SUPFAM" id="SSF52218">
    <property type="entry name" value="Flavoproteins"/>
    <property type="match status" value="1"/>
</dbReference>
<evidence type="ECO:0000256" key="4">
    <source>
        <dbReference type="ARBA" id="ARBA00023027"/>
    </source>
</evidence>
<feature type="binding site" evidence="6">
    <location>
        <begin position="136"/>
        <end position="139"/>
    </location>
    <ligand>
        <name>FMN</name>
        <dbReference type="ChEBI" id="CHEBI:58210"/>
    </ligand>
</feature>
<evidence type="ECO:0000256" key="1">
    <source>
        <dbReference type="ARBA" id="ARBA00022630"/>
    </source>
</evidence>
<comment type="subunit">
    <text evidence="6">Homodimer.</text>
</comment>
<evidence type="ECO:0000313" key="8">
    <source>
        <dbReference type="EMBL" id="QFY44291.1"/>
    </source>
</evidence>
<dbReference type="AlphaFoldDB" id="A0A5Q0BPS2"/>
<evidence type="ECO:0000256" key="3">
    <source>
        <dbReference type="ARBA" id="ARBA00023002"/>
    </source>
</evidence>
<dbReference type="KEGG" id="mmob:F6R98_18000"/>
<keyword evidence="1 6" id="KW-0285">Flavoprotein</keyword>
<dbReference type="PANTHER" id="PTHR43741">
    <property type="entry name" value="FMN-DEPENDENT NADH-AZOREDUCTASE 1"/>
    <property type="match status" value="1"/>
</dbReference>
<keyword evidence="3 6" id="KW-0560">Oxidoreductase</keyword>